<evidence type="ECO:0000313" key="2">
    <source>
        <dbReference type="EMBL" id="SNY57188.1"/>
    </source>
</evidence>
<sequence length="264" mass="29304">MIPLSGLYPRRMLLAVVPQVDVVPDGFDWWNGLSGTGGFVAAIVAIVIAVRAQRTADQAVTTERRRVFELELLRELAKDLDNGLAERALKEPAVLRGYEFRLNLLSARLQSWDQLAAAGDFAEVMAAVGFENGGELQRRMADLTIAKSRLPDLIESSRSLINLMPASPSAIRLREQIAEFVSDVPTQAQPEVWGMITGQLRELLAEVETAQPEAVRRRDEVVDRALAEVQRRLRWDVQQAILARVEAQPGALGRPQSVGPRRPR</sequence>
<dbReference type="AlphaFoldDB" id="A0A285JAB6"/>
<dbReference type="Proteomes" id="UP000219612">
    <property type="component" value="Unassembled WGS sequence"/>
</dbReference>
<dbReference type="EMBL" id="OBDY01000018">
    <property type="protein sequence ID" value="SNY57188.1"/>
    <property type="molecule type" value="Genomic_DNA"/>
</dbReference>
<proteinExistence type="predicted"/>
<evidence type="ECO:0000313" key="3">
    <source>
        <dbReference type="Proteomes" id="UP000219612"/>
    </source>
</evidence>
<organism evidence="2 3">
    <name type="scientific">Paractinoplanes atraurantiacus</name>
    <dbReference type="NCBI Taxonomy" id="1036182"/>
    <lineage>
        <taxon>Bacteria</taxon>
        <taxon>Bacillati</taxon>
        <taxon>Actinomycetota</taxon>
        <taxon>Actinomycetes</taxon>
        <taxon>Micromonosporales</taxon>
        <taxon>Micromonosporaceae</taxon>
        <taxon>Paractinoplanes</taxon>
    </lineage>
</organism>
<keyword evidence="1" id="KW-0472">Membrane</keyword>
<accession>A0A285JAB6</accession>
<gene>
    <name evidence="2" type="ORF">SAMN05421748_11873</name>
</gene>
<keyword evidence="3" id="KW-1185">Reference proteome</keyword>
<name>A0A285JAB6_9ACTN</name>
<reference evidence="2 3" key="1">
    <citation type="submission" date="2017-09" db="EMBL/GenBank/DDBJ databases">
        <authorList>
            <person name="Ehlers B."/>
            <person name="Leendertz F.H."/>
        </authorList>
    </citation>
    <scope>NUCLEOTIDE SEQUENCE [LARGE SCALE GENOMIC DNA]</scope>
    <source>
        <strain evidence="2 3">CGMCC 4.6857</strain>
    </source>
</reference>
<feature type="transmembrane region" description="Helical" evidence="1">
    <location>
        <begin position="29"/>
        <end position="50"/>
    </location>
</feature>
<keyword evidence="1" id="KW-0812">Transmembrane</keyword>
<keyword evidence="1" id="KW-1133">Transmembrane helix</keyword>
<evidence type="ECO:0000256" key="1">
    <source>
        <dbReference type="SAM" id="Phobius"/>
    </source>
</evidence>
<protein>
    <submittedName>
        <fullName evidence="2">Uncharacterized protein</fullName>
    </submittedName>
</protein>